<feature type="transmembrane region" description="Helical" evidence="1">
    <location>
        <begin position="14"/>
        <end position="36"/>
    </location>
</feature>
<keyword evidence="1" id="KW-0472">Membrane</keyword>
<protein>
    <submittedName>
        <fullName evidence="2">Uncharacterized protein</fullName>
    </submittedName>
</protein>
<name>A0A8S5T372_9CAUD</name>
<evidence type="ECO:0000313" key="2">
    <source>
        <dbReference type="EMBL" id="DAF57459.1"/>
    </source>
</evidence>
<keyword evidence="1" id="KW-1133">Transmembrane helix</keyword>
<proteinExistence type="predicted"/>
<accession>A0A8S5T372</accession>
<sequence>MCPILWLMSYRDTYVLFFLPIHFLNTPFLGKSFLCLF</sequence>
<keyword evidence="1" id="KW-0812">Transmembrane</keyword>
<organism evidence="2">
    <name type="scientific">Myoviridae sp. ctqfO1</name>
    <dbReference type="NCBI Taxonomy" id="2827710"/>
    <lineage>
        <taxon>Viruses</taxon>
        <taxon>Duplodnaviria</taxon>
        <taxon>Heunggongvirae</taxon>
        <taxon>Uroviricota</taxon>
        <taxon>Caudoviricetes</taxon>
    </lineage>
</organism>
<reference evidence="2" key="1">
    <citation type="journal article" date="2021" name="Proc. Natl. Acad. Sci. U.S.A.">
        <title>A Catalog of Tens of Thousands of Viruses from Human Metagenomes Reveals Hidden Associations with Chronic Diseases.</title>
        <authorList>
            <person name="Tisza M.J."/>
            <person name="Buck C.B."/>
        </authorList>
    </citation>
    <scope>NUCLEOTIDE SEQUENCE</scope>
    <source>
        <strain evidence="2">CtqfO1</strain>
    </source>
</reference>
<evidence type="ECO:0000256" key="1">
    <source>
        <dbReference type="SAM" id="Phobius"/>
    </source>
</evidence>
<dbReference type="EMBL" id="BK032734">
    <property type="protein sequence ID" value="DAF57459.1"/>
    <property type="molecule type" value="Genomic_DNA"/>
</dbReference>